<proteinExistence type="predicted"/>
<dbReference type="InterPro" id="IPR051559">
    <property type="entry name" value="HIF_prolyl_hydroxylases"/>
</dbReference>
<dbReference type="SUPFAM" id="SSF144232">
    <property type="entry name" value="HIT/MYND zinc finger-like"/>
    <property type="match status" value="1"/>
</dbReference>
<feature type="domain" description="MYND-type" evidence="8">
    <location>
        <begin position="35"/>
        <end position="72"/>
    </location>
</feature>
<keyword evidence="7" id="KW-0812">Transmembrane</keyword>
<dbReference type="GO" id="GO:0031543">
    <property type="term" value="F:peptidyl-proline dioxygenase activity"/>
    <property type="evidence" value="ECO:0007669"/>
    <property type="project" value="TreeGrafter"/>
</dbReference>
<gene>
    <name evidence="9" type="ORF">g.18858</name>
</gene>
<evidence type="ECO:0000256" key="2">
    <source>
        <dbReference type="ARBA" id="ARBA00022771"/>
    </source>
</evidence>
<dbReference type="Pfam" id="PF01753">
    <property type="entry name" value="zf-MYND"/>
    <property type="match status" value="1"/>
</dbReference>
<dbReference type="GO" id="GO:0008270">
    <property type="term" value="F:zinc ion binding"/>
    <property type="evidence" value="ECO:0007669"/>
    <property type="project" value="UniProtKB-KW"/>
</dbReference>
<dbReference type="EMBL" id="GEDC01030192">
    <property type="protein sequence ID" value="JAS07106.1"/>
    <property type="molecule type" value="Transcribed_RNA"/>
</dbReference>
<feature type="non-terminal residue" evidence="9">
    <location>
        <position position="1"/>
    </location>
</feature>
<sequence>GKYGSITVIDFAGVFFVYYCLLYQICIKMDSVFSCELCGSVGKLLRCSRCKIAHYCSKKHQELDWKKHKLQCDDRSRSKAKKDSVTYKAATVLNTQSGNEILDKVKLMVRTSLPENSEKSIKKSTRNTSPITFEGSSESEIISAHTETLSPNLDLFQSEVKNESTSVSEDTVLYNNLPISNYSGNELNSYILNEKSPHLKVFSEISLDYPESIPPFLHRKDCDQQNIRVEVCQSVIQDMDTYGVCVVDNFLGFEKGMAVLHEVIGMYETGIFKDGQLVSNKVKRDLKTIRGDQIT</sequence>
<name>A0A1B6C0T1_9HEMI</name>
<dbReference type="PANTHER" id="PTHR12907:SF26">
    <property type="entry name" value="HIF PROLYL HYDROXYLASE, ISOFORM C"/>
    <property type="match status" value="1"/>
</dbReference>
<evidence type="ECO:0000256" key="7">
    <source>
        <dbReference type="SAM" id="Phobius"/>
    </source>
</evidence>
<evidence type="ECO:0000256" key="5">
    <source>
        <dbReference type="PROSITE-ProRule" id="PRU00134"/>
    </source>
</evidence>
<dbReference type="PANTHER" id="PTHR12907">
    <property type="entry name" value="EGL NINE HOMOLOG-RELATED"/>
    <property type="match status" value="1"/>
</dbReference>
<feature type="compositionally biased region" description="Polar residues" evidence="6">
    <location>
        <begin position="126"/>
        <end position="137"/>
    </location>
</feature>
<dbReference type="GO" id="GO:0071456">
    <property type="term" value="P:cellular response to hypoxia"/>
    <property type="evidence" value="ECO:0007669"/>
    <property type="project" value="TreeGrafter"/>
</dbReference>
<keyword evidence="7" id="KW-0472">Membrane</keyword>
<evidence type="ECO:0000256" key="1">
    <source>
        <dbReference type="ARBA" id="ARBA00022723"/>
    </source>
</evidence>
<dbReference type="GO" id="GO:0031418">
    <property type="term" value="F:L-ascorbic acid binding"/>
    <property type="evidence" value="ECO:0007669"/>
    <property type="project" value="UniProtKB-KW"/>
</dbReference>
<dbReference type="AlphaFoldDB" id="A0A1B6C0T1"/>
<dbReference type="GO" id="GO:0008198">
    <property type="term" value="F:ferrous iron binding"/>
    <property type="evidence" value="ECO:0007669"/>
    <property type="project" value="TreeGrafter"/>
</dbReference>
<evidence type="ECO:0000313" key="9">
    <source>
        <dbReference type="EMBL" id="JAS07106.1"/>
    </source>
</evidence>
<evidence type="ECO:0000259" key="8">
    <source>
        <dbReference type="PROSITE" id="PS50865"/>
    </source>
</evidence>
<evidence type="ECO:0000256" key="3">
    <source>
        <dbReference type="ARBA" id="ARBA00022833"/>
    </source>
</evidence>
<keyword evidence="4" id="KW-0847">Vitamin C</keyword>
<dbReference type="Gene3D" id="6.10.140.2220">
    <property type="match status" value="1"/>
</dbReference>
<reference evidence="9" key="1">
    <citation type="submission" date="2015-12" db="EMBL/GenBank/DDBJ databases">
        <title>De novo transcriptome assembly of four potential Pierce s Disease insect vectors from Arizona vineyards.</title>
        <authorList>
            <person name="Tassone E.E."/>
        </authorList>
    </citation>
    <scope>NUCLEOTIDE SEQUENCE</scope>
</reference>
<feature type="region of interest" description="Disordered" evidence="6">
    <location>
        <begin position="118"/>
        <end position="137"/>
    </location>
</feature>
<keyword evidence="3" id="KW-0862">Zinc</keyword>
<feature type="non-terminal residue" evidence="9">
    <location>
        <position position="295"/>
    </location>
</feature>
<evidence type="ECO:0000256" key="6">
    <source>
        <dbReference type="SAM" id="MobiDB-lite"/>
    </source>
</evidence>
<feature type="transmembrane region" description="Helical" evidence="7">
    <location>
        <begin position="7"/>
        <end position="25"/>
    </location>
</feature>
<evidence type="ECO:0000256" key="4">
    <source>
        <dbReference type="ARBA" id="ARBA00022896"/>
    </source>
</evidence>
<dbReference type="InterPro" id="IPR002893">
    <property type="entry name" value="Znf_MYND"/>
</dbReference>
<dbReference type="PROSITE" id="PS50865">
    <property type="entry name" value="ZF_MYND_2"/>
    <property type="match status" value="1"/>
</dbReference>
<dbReference type="PROSITE" id="PS01360">
    <property type="entry name" value="ZF_MYND_1"/>
    <property type="match status" value="1"/>
</dbReference>
<keyword evidence="1" id="KW-0479">Metal-binding</keyword>
<keyword evidence="7" id="KW-1133">Transmembrane helix</keyword>
<accession>A0A1B6C0T1</accession>
<keyword evidence="2 5" id="KW-0863">Zinc-finger</keyword>
<organism evidence="9">
    <name type="scientific">Clastoptera arizonana</name>
    <name type="common">Arizona spittle bug</name>
    <dbReference type="NCBI Taxonomy" id="38151"/>
    <lineage>
        <taxon>Eukaryota</taxon>
        <taxon>Metazoa</taxon>
        <taxon>Ecdysozoa</taxon>
        <taxon>Arthropoda</taxon>
        <taxon>Hexapoda</taxon>
        <taxon>Insecta</taxon>
        <taxon>Pterygota</taxon>
        <taxon>Neoptera</taxon>
        <taxon>Paraneoptera</taxon>
        <taxon>Hemiptera</taxon>
        <taxon>Auchenorrhyncha</taxon>
        <taxon>Cercopoidea</taxon>
        <taxon>Clastopteridae</taxon>
        <taxon>Clastoptera</taxon>
    </lineage>
</organism>
<protein>
    <recommendedName>
        <fullName evidence="8">MYND-type domain-containing protein</fullName>
    </recommendedName>
</protein>
<dbReference type="Gene3D" id="2.60.120.620">
    <property type="entry name" value="q2cbj1_9rhob like domain"/>
    <property type="match status" value="1"/>
</dbReference>